<comment type="caution">
    <text evidence="2">The sequence shown here is derived from an EMBL/GenBank/DDBJ whole genome shotgun (WGS) entry which is preliminary data.</text>
</comment>
<accession>A0A7W5BZH4</accession>
<protein>
    <submittedName>
        <fullName evidence="2">Type IV pilus assembly protein PilV</fullName>
    </submittedName>
</protein>
<keyword evidence="3" id="KW-1185">Reference proteome</keyword>
<feature type="transmembrane region" description="Helical" evidence="1">
    <location>
        <begin position="12"/>
        <end position="33"/>
    </location>
</feature>
<dbReference type="InterPro" id="IPR013362">
    <property type="entry name" value="Pilus_4_PilV"/>
</dbReference>
<evidence type="ECO:0000256" key="1">
    <source>
        <dbReference type="SAM" id="Phobius"/>
    </source>
</evidence>
<dbReference type="NCBIfam" id="TIGR02532">
    <property type="entry name" value="IV_pilin_GFxxxE"/>
    <property type="match status" value="1"/>
</dbReference>
<organism evidence="2 3">
    <name type="scientific">Halomonas organivorans</name>
    <dbReference type="NCBI Taxonomy" id="257772"/>
    <lineage>
        <taxon>Bacteria</taxon>
        <taxon>Pseudomonadati</taxon>
        <taxon>Pseudomonadota</taxon>
        <taxon>Gammaproteobacteria</taxon>
        <taxon>Oceanospirillales</taxon>
        <taxon>Halomonadaceae</taxon>
        <taxon>Halomonas</taxon>
    </lineage>
</organism>
<dbReference type="AlphaFoldDB" id="A0A7W5BZH4"/>
<dbReference type="EMBL" id="JACHXM010000011">
    <property type="protein sequence ID" value="MBB3141669.1"/>
    <property type="molecule type" value="Genomic_DNA"/>
</dbReference>
<keyword evidence="1" id="KW-1133">Transmembrane helix</keyword>
<keyword evidence="1" id="KW-0812">Transmembrane</keyword>
<keyword evidence="1" id="KW-0472">Membrane</keyword>
<dbReference type="InterPro" id="IPR012902">
    <property type="entry name" value="N_methyl_site"/>
</dbReference>
<dbReference type="Proteomes" id="UP000525987">
    <property type="component" value="Unassembled WGS sequence"/>
</dbReference>
<sequence length="146" mass="15407">MSARSGQAKGFTLVEALVALLVLSIGLLGVAAMQLKSLQGAHAAYQRSIASLAAQDAQERLWAEMAAHWAAQQELACPGLESVNGEGGEWDDQWSSLLPDLNHTPVSLEGTCEYGITVSWEEGRFAGGGAPEFTYAVMLPGDSGEE</sequence>
<name>A0A7W5BZH4_9GAMM</name>
<reference evidence="2 3" key="1">
    <citation type="submission" date="2020-08" db="EMBL/GenBank/DDBJ databases">
        <title>Genomic Encyclopedia of Type Strains, Phase III (KMG-III): the genomes of soil and plant-associated and newly described type strains.</title>
        <authorList>
            <person name="Whitman W."/>
        </authorList>
    </citation>
    <scope>NUCLEOTIDE SEQUENCE [LARGE SCALE GENOMIC DNA]</scope>
    <source>
        <strain evidence="2 3">CECT 5995</strain>
    </source>
</reference>
<evidence type="ECO:0000313" key="3">
    <source>
        <dbReference type="Proteomes" id="UP000525987"/>
    </source>
</evidence>
<evidence type="ECO:0000313" key="2">
    <source>
        <dbReference type="EMBL" id="MBB3141669.1"/>
    </source>
</evidence>
<dbReference type="RefSeq" id="WP_183388036.1">
    <property type="nucleotide sequence ID" value="NZ_JACHXM010000011.1"/>
</dbReference>
<dbReference type="NCBIfam" id="TIGR02523">
    <property type="entry name" value="type_IV_pilV"/>
    <property type="match status" value="1"/>
</dbReference>
<dbReference type="Pfam" id="PF07963">
    <property type="entry name" value="N_methyl"/>
    <property type="match status" value="1"/>
</dbReference>
<proteinExistence type="predicted"/>
<dbReference type="PROSITE" id="PS00409">
    <property type="entry name" value="PROKAR_NTER_METHYL"/>
    <property type="match status" value="1"/>
</dbReference>
<gene>
    <name evidence="2" type="ORF">FHR96_002549</name>
</gene>